<comment type="caution">
    <text evidence="4">The sequence shown here is derived from an EMBL/GenBank/DDBJ whole genome shotgun (WGS) entry which is preliminary data.</text>
</comment>
<feature type="region of interest" description="Disordered" evidence="1">
    <location>
        <begin position="346"/>
        <end position="386"/>
    </location>
</feature>
<feature type="compositionally biased region" description="Low complexity" evidence="1">
    <location>
        <begin position="474"/>
        <end position="487"/>
    </location>
</feature>
<evidence type="ECO:0000313" key="5">
    <source>
        <dbReference type="Proteomes" id="UP001286313"/>
    </source>
</evidence>
<reference evidence="4" key="1">
    <citation type="submission" date="2023-10" db="EMBL/GenBank/DDBJ databases">
        <title>Genome assemblies of two species of porcelain crab, Petrolisthes cinctipes and Petrolisthes manimaculis (Anomura: Porcellanidae).</title>
        <authorList>
            <person name="Angst P."/>
        </authorList>
    </citation>
    <scope>NUCLEOTIDE SEQUENCE</scope>
    <source>
        <strain evidence="4">PB745_01</strain>
        <tissue evidence="4">Gill</tissue>
    </source>
</reference>
<evidence type="ECO:0000256" key="3">
    <source>
        <dbReference type="SAM" id="SignalP"/>
    </source>
</evidence>
<feature type="compositionally biased region" description="Low complexity" evidence="1">
    <location>
        <begin position="514"/>
        <end position="523"/>
    </location>
</feature>
<feature type="transmembrane region" description="Helical" evidence="2">
    <location>
        <begin position="311"/>
        <end position="337"/>
    </location>
</feature>
<feature type="signal peptide" evidence="3">
    <location>
        <begin position="1"/>
        <end position="19"/>
    </location>
</feature>
<keyword evidence="2" id="KW-1133">Transmembrane helix</keyword>
<feature type="compositionally biased region" description="Acidic residues" evidence="1">
    <location>
        <begin position="616"/>
        <end position="626"/>
    </location>
</feature>
<feature type="compositionally biased region" description="Polar residues" evidence="1">
    <location>
        <begin position="444"/>
        <end position="454"/>
    </location>
</feature>
<evidence type="ECO:0000313" key="4">
    <source>
        <dbReference type="EMBL" id="KAK3860696.1"/>
    </source>
</evidence>
<evidence type="ECO:0000256" key="1">
    <source>
        <dbReference type="SAM" id="MobiDB-lite"/>
    </source>
</evidence>
<keyword evidence="3" id="KW-0732">Signal</keyword>
<evidence type="ECO:0000256" key="2">
    <source>
        <dbReference type="SAM" id="Phobius"/>
    </source>
</evidence>
<keyword evidence="2" id="KW-0472">Membrane</keyword>
<keyword evidence="5" id="KW-1185">Reference proteome</keyword>
<feature type="compositionally biased region" description="Acidic residues" evidence="1">
    <location>
        <begin position="539"/>
        <end position="548"/>
    </location>
</feature>
<dbReference type="AlphaFoldDB" id="A0AAE1ESM2"/>
<dbReference type="EMBL" id="JAWQEG010004652">
    <property type="protein sequence ID" value="KAK3860696.1"/>
    <property type="molecule type" value="Genomic_DNA"/>
</dbReference>
<feature type="chain" id="PRO_5042143618" evidence="3">
    <location>
        <begin position="20"/>
        <end position="626"/>
    </location>
</feature>
<accession>A0AAE1ESM2</accession>
<protein>
    <submittedName>
        <fullName evidence="4">Uncharacterized protein</fullName>
    </submittedName>
</protein>
<keyword evidence="2" id="KW-0812">Transmembrane</keyword>
<gene>
    <name evidence="4" type="ORF">Pcinc_033268</name>
</gene>
<feature type="compositionally biased region" description="Acidic residues" evidence="1">
    <location>
        <begin position="430"/>
        <end position="442"/>
    </location>
</feature>
<proteinExistence type="predicted"/>
<sequence>MVVRWWAVWAGWAVWAALGMMDIYPTKTGCVDQPEIRMATCNLTNWADRHARLETPSNLNDYRIWNVIGALSLVIMFKCEDLNINTELSIQNCENVRTEQTQFKQCKLNIKLDDSRAKDISHGVKVLRLEQNSRAEKIALDEVEELRVEDSHVEEMNIVVTNSTTIINSVLTDVKKLDMVGDSLFQTEGSVISTMRSFNYRSSNTKSRMNDVIVKHVVPNGFIISGGIITLENVTFENLDTNAIIIRNGARVVIRSSTIINVLPDSWIIENGSTVFVDVLLTDKPSFSSPFSGTSLSPLRLVLDCPHSPGYWVAAVASVLALLLGFLVGGAVMYIVCQKKGHYSHLQSKTEEKAPVTSNAGKETKHIARNHVTTSKTPPPSQNESLEENYDWYEDVQEEAQKRQPLGNFPGVPRPPLPQPPRSTTTVPQNDDDNDEVYEDVSDLNQNPSVQTPASRGIPTASRPTMPFRPSPAFPHSSSASTGIPPRILGPPLPTRKPPSSRPPVPITIDDPSKFSVQSSSSSVMDERDILPPQPQPLDDQEVYEDPDTIFLNPVFPSGNKPSFLHNTSPAKSNVPLKPSIKSKPLVGMMAKFSSKKSQPPKPPPSAIPAPPTNKDDDDEGAYEEI</sequence>
<dbReference type="Proteomes" id="UP001286313">
    <property type="component" value="Unassembled WGS sequence"/>
</dbReference>
<feature type="compositionally biased region" description="Pro residues" evidence="1">
    <location>
        <begin position="488"/>
        <end position="506"/>
    </location>
</feature>
<feature type="region of interest" description="Disordered" evidence="1">
    <location>
        <begin position="405"/>
        <end position="626"/>
    </location>
</feature>
<feature type="compositionally biased region" description="Pro residues" evidence="1">
    <location>
        <begin position="600"/>
        <end position="612"/>
    </location>
</feature>
<organism evidence="4 5">
    <name type="scientific">Petrolisthes cinctipes</name>
    <name type="common">Flat porcelain crab</name>
    <dbReference type="NCBI Taxonomy" id="88211"/>
    <lineage>
        <taxon>Eukaryota</taxon>
        <taxon>Metazoa</taxon>
        <taxon>Ecdysozoa</taxon>
        <taxon>Arthropoda</taxon>
        <taxon>Crustacea</taxon>
        <taxon>Multicrustacea</taxon>
        <taxon>Malacostraca</taxon>
        <taxon>Eumalacostraca</taxon>
        <taxon>Eucarida</taxon>
        <taxon>Decapoda</taxon>
        <taxon>Pleocyemata</taxon>
        <taxon>Anomura</taxon>
        <taxon>Galatheoidea</taxon>
        <taxon>Porcellanidae</taxon>
        <taxon>Petrolisthes</taxon>
    </lineage>
</organism>
<name>A0AAE1ESM2_PETCI</name>
<feature type="compositionally biased region" description="Pro residues" evidence="1">
    <location>
        <begin position="412"/>
        <end position="421"/>
    </location>
</feature>